<dbReference type="Gene3D" id="3.10.450.50">
    <property type="match status" value="1"/>
</dbReference>
<evidence type="ECO:0000313" key="2">
    <source>
        <dbReference type="EMBL" id="MCP3733526.1"/>
    </source>
</evidence>
<evidence type="ECO:0000259" key="1">
    <source>
        <dbReference type="Pfam" id="PF13577"/>
    </source>
</evidence>
<reference evidence="2" key="1">
    <citation type="submission" date="2022-05" db="EMBL/GenBank/DDBJ databases">
        <title>Sphingomonas sp. strain RP10 Genome sequencing and assembly.</title>
        <authorList>
            <person name="Kim I."/>
        </authorList>
    </citation>
    <scope>NUCLEOTIDE SEQUENCE</scope>
    <source>
        <strain evidence="2">RP10</strain>
    </source>
</reference>
<proteinExistence type="predicted"/>
<keyword evidence="3" id="KW-1185">Reference proteome</keyword>
<name>A0A9X2KPG6_9SPHN</name>
<dbReference type="Pfam" id="PF13577">
    <property type="entry name" value="SnoaL_4"/>
    <property type="match status" value="1"/>
</dbReference>
<dbReference type="SUPFAM" id="SSF54427">
    <property type="entry name" value="NTF2-like"/>
    <property type="match status" value="1"/>
</dbReference>
<gene>
    <name evidence="2" type="ORF">M9979_01325</name>
</gene>
<dbReference type="Proteomes" id="UP001139486">
    <property type="component" value="Unassembled WGS sequence"/>
</dbReference>
<dbReference type="InterPro" id="IPR037401">
    <property type="entry name" value="SnoaL-like"/>
</dbReference>
<dbReference type="RefSeq" id="WP_254287520.1">
    <property type="nucleotide sequence ID" value="NZ_JAMLDY010000001.1"/>
</dbReference>
<feature type="domain" description="SnoaL-like" evidence="1">
    <location>
        <begin position="7"/>
        <end position="138"/>
    </location>
</feature>
<accession>A0A9X2KPG6</accession>
<protein>
    <submittedName>
        <fullName evidence="2">Nuclear transport factor 2 family protein</fullName>
    </submittedName>
</protein>
<organism evidence="2 3">
    <name type="scientific">Sphingomonas liriopis</name>
    <dbReference type="NCBI Taxonomy" id="2949094"/>
    <lineage>
        <taxon>Bacteria</taxon>
        <taxon>Pseudomonadati</taxon>
        <taxon>Pseudomonadota</taxon>
        <taxon>Alphaproteobacteria</taxon>
        <taxon>Sphingomonadales</taxon>
        <taxon>Sphingomonadaceae</taxon>
        <taxon>Sphingomonas</taxon>
    </lineage>
</organism>
<dbReference type="EMBL" id="JAMLDY010000001">
    <property type="protein sequence ID" value="MCP3733526.1"/>
    <property type="molecule type" value="Genomic_DNA"/>
</dbReference>
<comment type="caution">
    <text evidence="2">The sequence shown here is derived from an EMBL/GenBank/DDBJ whole genome shotgun (WGS) entry which is preliminary data.</text>
</comment>
<dbReference type="AlphaFoldDB" id="A0A9X2KPG6"/>
<evidence type="ECO:0000313" key="3">
    <source>
        <dbReference type="Proteomes" id="UP001139486"/>
    </source>
</evidence>
<sequence length="154" mass="16928">MTDGERAIAMADIAALKARYCRTLDTKDWDGHRAVFAPDLVADFRASAGGDDPAMMTHGAAAYVAKLAAALVDVITVHHCHTPEVRIESSAAATGIWAMEDKLWVGANSALPFAWMHGYGHYHEHYVRIDGTWRIAATRLSRLRVDIGERQRNG</sequence>
<dbReference type="InterPro" id="IPR032710">
    <property type="entry name" value="NTF2-like_dom_sf"/>
</dbReference>